<proteinExistence type="predicted"/>
<feature type="region of interest" description="Disordered" evidence="1">
    <location>
        <begin position="1"/>
        <end position="33"/>
    </location>
</feature>
<comment type="caution">
    <text evidence="2">The sequence shown here is derived from an EMBL/GenBank/DDBJ whole genome shotgun (WGS) entry which is preliminary data.</text>
</comment>
<reference evidence="2" key="1">
    <citation type="submission" date="2020-11" db="EMBL/GenBank/DDBJ databases">
        <authorList>
            <person name="Whitehead M."/>
        </authorList>
    </citation>
    <scope>NUCLEOTIDE SEQUENCE</scope>
    <source>
        <strain evidence="2">EGII</strain>
    </source>
</reference>
<protein>
    <submittedName>
        <fullName evidence="2">(Mediterranean fruit fly) hypothetical protein</fullName>
    </submittedName>
</protein>
<gene>
    <name evidence="2" type="ORF">CCAP1982_LOCUS14785</name>
</gene>
<keyword evidence="3" id="KW-1185">Reference proteome</keyword>
<feature type="compositionally biased region" description="Polar residues" evidence="1">
    <location>
        <begin position="1"/>
        <end position="10"/>
    </location>
</feature>
<evidence type="ECO:0000313" key="3">
    <source>
        <dbReference type="Proteomes" id="UP000606786"/>
    </source>
</evidence>
<organism evidence="2 3">
    <name type="scientific">Ceratitis capitata</name>
    <name type="common">Mediterranean fruit fly</name>
    <name type="synonym">Tephritis capitata</name>
    <dbReference type="NCBI Taxonomy" id="7213"/>
    <lineage>
        <taxon>Eukaryota</taxon>
        <taxon>Metazoa</taxon>
        <taxon>Ecdysozoa</taxon>
        <taxon>Arthropoda</taxon>
        <taxon>Hexapoda</taxon>
        <taxon>Insecta</taxon>
        <taxon>Pterygota</taxon>
        <taxon>Neoptera</taxon>
        <taxon>Endopterygota</taxon>
        <taxon>Diptera</taxon>
        <taxon>Brachycera</taxon>
        <taxon>Muscomorpha</taxon>
        <taxon>Tephritoidea</taxon>
        <taxon>Tephritidae</taxon>
        <taxon>Ceratitis</taxon>
        <taxon>Ceratitis</taxon>
    </lineage>
</organism>
<name>A0A811V9J5_CERCA</name>
<dbReference type="EMBL" id="CAJHJT010000034">
    <property type="protein sequence ID" value="CAD7006467.1"/>
    <property type="molecule type" value="Genomic_DNA"/>
</dbReference>
<evidence type="ECO:0000256" key="1">
    <source>
        <dbReference type="SAM" id="MobiDB-lite"/>
    </source>
</evidence>
<dbReference type="Proteomes" id="UP000606786">
    <property type="component" value="Unassembled WGS sequence"/>
</dbReference>
<feature type="region of interest" description="Disordered" evidence="1">
    <location>
        <begin position="61"/>
        <end position="84"/>
    </location>
</feature>
<accession>A0A811V9J5</accession>
<sequence length="84" mass="9567">MALKSWSMNNCPFKRERKKNQKDKLKSLRLSGGDKQSWGPKFVKLKVNCANRLQFASRHNKIANNNNNNNEKSATAACNIKSDT</sequence>
<evidence type="ECO:0000313" key="2">
    <source>
        <dbReference type="EMBL" id="CAD7006467.1"/>
    </source>
</evidence>
<dbReference type="AlphaFoldDB" id="A0A811V9J5"/>